<accession>A0A9I9E361</accession>
<keyword evidence="1" id="KW-0472">Membrane</keyword>
<feature type="transmembrane region" description="Helical" evidence="1">
    <location>
        <begin position="57"/>
        <end position="78"/>
    </location>
</feature>
<evidence type="ECO:0000256" key="1">
    <source>
        <dbReference type="SAM" id="Phobius"/>
    </source>
</evidence>
<dbReference type="AlphaFoldDB" id="A0A9I9E361"/>
<organism evidence="2">
    <name type="scientific">Cucumis melo</name>
    <name type="common">Muskmelon</name>
    <dbReference type="NCBI Taxonomy" id="3656"/>
    <lineage>
        <taxon>Eukaryota</taxon>
        <taxon>Viridiplantae</taxon>
        <taxon>Streptophyta</taxon>
        <taxon>Embryophyta</taxon>
        <taxon>Tracheophyta</taxon>
        <taxon>Spermatophyta</taxon>
        <taxon>Magnoliopsida</taxon>
        <taxon>eudicotyledons</taxon>
        <taxon>Gunneridae</taxon>
        <taxon>Pentapetalae</taxon>
        <taxon>rosids</taxon>
        <taxon>fabids</taxon>
        <taxon>Cucurbitales</taxon>
        <taxon>Cucurbitaceae</taxon>
        <taxon>Benincaseae</taxon>
        <taxon>Cucumis</taxon>
    </lineage>
</organism>
<evidence type="ECO:0000313" key="2">
    <source>
        <dbReference type="EnsemblPlants" id="MELO3C028013.2.1"/>
    </source>
</evidence>
<protein>
    <submittedName>
        <fullName evidence="2">Uncharacterized protein</fullName>
    </submittedName>
</protein>
<reference evidence="2" key="1">
    <citation type="submission" date="2023-03" db="UniProtKB">
        <authorList>
            <consortium name="EnsemblPlants"/>
        </authorList>
    </citation>
    <scope>IDENTIFICATION</scope>
</reference>
<dbReference type="Gramene" id="MELO3C028013.2.1">
    <property type="protein sequence ID" value="MELO3C028013.2.1"/>
    <property type="gene ID" value="MELO3C028013.2"/>
</dbReference>
<keyword evidence="1" id="KW-1133">Transmembrane helix</keyword>
<proteinExistence type="predicted"/>
<name>A0A9I9E361_CUCME</name>
<sequence length="98" mass="11024">LLLPLFGSFTRRTQTPSVRLRRPLFLSIRTSPTTADARRTFAAASIPFPFRFHRPTLLHLSLFVSTTAGFLSFIISCFRRRQSTEGNAAVAGREKALQ</sequence>
<keyword evidence="1" id="KW-0812">Transmembrane</keyword>
<dbReference type="EnsemblPlants" id="MELO3C028013.2.1">
    <property type="protein sequence ID" value="MELO3C028013.2.1"/>
    <property type="gene ID" value="MELO3C028013.2"/>
</dbReference>